<protein>
    <submittedName>
        <fullName evidence="5">Sucrose transporter-like</fullName>
    </submittedName>
</protein>
<dbReference type="SUPFAM" id="SSF63491">
    <property type="entry name" value="BAG domain"/>
    <property type="match status" value="1"/>
</dbReference>
<dbReference type="InterPro" id="IPR000048">
    <property type="entry name" value="IQ_motif_EF-hand-BS"/>
</dbReference>
<dbReference type="PANTHER" id="PTHR33322">
    <property type="entry name" value="BAG DOMAIN CONTAINING PROTEIN, EXPRESSED"/>
    <property type="match status" value="1"/>
</dbReference>
<gene>
    <name evidence="5" type="ORF">F3Y22_tig00000656pilonHSYRG00035</name>
</gene>
<dbReference type="InterPro" id="IPR040400">
    <property type="entry name" value="BAG5/6/7/8"/>
</dbReference>
<reference evidence="5" key="1">
    <citation type="submission" date="2019-09" db="EMBL/GenBank/DDBJ databases">
        <title>Draft genome information of white flower Hibiscus syriacus.</title>
        <authorList>
            <person name="Kim Y.-M."/>
        </authorList>
    </citation>
    <scope>NUCLEOTIDE SEQUENCE [LARGE SCALE GENOMIC DNA]</scope>
    <source>
        <strain evidence="5">YM2019G1</strain>
    </source>
</reference>
<dbReference type="InterPro" id="IPR036533">
    <property type="entry name" value="BAG_dom_sf"/>
</dbReference>
<feature type="compositionally biased region" description="Polar residues" evidence="3">
    <location>
        <begin position="194"/>
        <end position="204"/>
    </location>
</feature>
<feature type="region of interest" description="Disordered" evidence="3">
    <location>
        <begin position="163"/>
        <end position="235"/>
    </location>
</feature>
<organism evidence="5 6">
    <name type="scientific">Hibiscus syriacus</name>
    <name type="common">Rose of Sharon</name>
    <dbReference type="NCBI Taxonomy" id="106335"/>
    <lineage>
        <taxon>Eukaryota</taxon>
        <taxon>Viridiplantae</taxon>
        <taxon>Streptophyta</taxon>
        <taxon>Embryophyta</taxon>
        <taxon>Tracheophyta</taxon>
        <taxon>Spermatophyta</taxon>
        <taxon>Magnoliopsida</taxon>
        <taxon>eudicotyledons</taxon>
        <taxon>Gunneridae</taxon>
        <taxon>Pentapetalae</taxon>
        <taxon>rosids</taxon>
        <taxon>malvids</taxon>
        <taxon>Malvales</taxon>
        <taxon>Malvaceae</taxon>
        <taxon>Malvoideae</taxon>
        <taxon>Hibiscus</taxon>
    </lineage>
</organism>
<evidence type="ECO:0000256" key="3">
    <source>
        <dbReference type="SAM" id="MobiDB-lite"/>
    </source>
</evidence>
<dbReference type="Pfam" id="PF02179">
    <property type="entry name" value="BAG"/>
    <property type="match status" value="1"/>
</dbReference>
<comment type="caution">
    <text evidence="5">The sequence shown here is derived from an EMBL/GenBank/DDBJ whole genome shotgun (WGS) entry which is preliminary data.</text>
</comment>
<dbReference type="PANTHER" id="PTHR33322:SF4">
    <property type="entry name" value="BAG DOMAIN CONTAINING PROTEIN, EXPRESSED"/>
    <property type="match status" value="1"/>
</dbReference>
<evidence type="ECO:0000259" key="4">
    <source>
        <dbReference type="PROSITE" id="PS51035"/>
    </source>
</evidence>
<feature type="compositionally biased region" description="Low complexity" evidence="3">
    <location>
        <begin position="163"/>
        <end position="183"/>
    </location>
</feature>
<evidence type="ECO:0000256" key="2">
    <source>
        <dbReference type="ARBA" id="ARBA00023186"/>
    </source>
</evidence>
<name>A0A6A3CZQ6_HIBSY</name>
<dbReference type="Proteomes" id="UP000436088">
    <property type="component" value="Unassembled WGS sequence"/>
</dbReference>
<proteinExistence type="predicted"/>
<dbReference type="GO" id="GO:0006457">
    <property type="term" value="P:protein folding"/>
    <property type="evidence" value="ECO:0007669"/>
    <property type="project" value="TreeGrafter"/>
</dbReference>
<dbReference type="PROSITE" id="PS50096">
    <property type="entry name" value="IQ"/>
    <property type="match status" value="1"/>
</dbReference>
<feature type="domain" description="BAG" evidence="4">
    <location>
        <begin position="79"/>
        <end position="156"/>
    </location>
</feature>
<evidence type="ECO:0000256" key="1">
    <source>
        <dbReference type="ARBA" id="ARBA00022860"/>
    </source>
</evidence>
<dbReference type="GO" id="GO:0005516">
    <property type="term" value="F:calmodulin binding"/>
    <property type="evidence" value="ECO:0007669"/>
    <property type="project" value="UniProtKB-KW"/>
</dbReference>
<dbReference type="GO" id="GO:0051087">
    <property type="term" value="F:protein-folding chaperone binding"/>
    <property type="evidence" value="ECO:0007669"/>
    <property type="project" value="InterPro"/>
</dbReference>
<feature type="compositionally biased region" description="Basic and acidic residues" evidence="3">
    <location>
        <begin position="212"/>
        <end position="235"/>
    </location>
</feature>
<dbReference type="Pfam" id="PF00612">
    <property type="entry name" value="IQ"/>
    <property type="match status" value="1"/>
</dbReference>
<accession>A0A6A3CZQ6</accession>
<dbReference type="EMBL" id="VEPZ02000054">
    <property type="protein sequence ID" value="KAE8734913.1"/>
    <property type="molecule type" value="Genomic_DNA"/>
</dbReference>
<dbReference type="Gene3D" id="1.20.58.120">
    <property type="entry name" value="BAG domain"/>
    <property type="match status" value="1"/>
</dbReference>
<dbReference type="GO" id="GO:0009506">
    <property type="term" value="C:plasmodesma"/>
    <property type="evidence" value="ECO:0007669"/>
    <property type="project" value="TreeGrafter"/>
</dbReference>
<keyword evidence="6" id="KW-1185">Reference proteome</keyword>
<keyword evidence="2" id="KW-0143">Chaperone</keyword>
<dbReference type="InterPro" id="IPR003103">
    <property type="entry name" value="BAG_domain"/>
</dbReference>
<evidence type="ECO:0000313" key="6">
    <source>
        <dbReference type="Proteomes" id="UP000436088"/>
    </source>
</evidence>
<sequence>MDFPLFQNPWDASSNGRIVRSFRGIPVQVKPEAWPPRSFKPKTVSIPVRFVGSELSRSKSAINIQKVLRGFLVRKSVKKIMAIREQVNEMERSVSKTETVELIRKDSKERLRVNENLMRLLLKLDSVRGVDSCVRDLRKSVIKKAIALQEIVDAIISDDHSVDSSSAEAADQNQATVAAANQENEPETLETCRNESQSDSSADQENAVEEEGTWKPDNEKEGKGMNIVGKEESERKQMLEKIQEDNKKMTRFMEAVWERSELQTRMLRALAQRVGHLEKAYMCDKLRRKKRRNNDKCGGKR</sequence>
<dbReference type="PROSITE" id="PS51035">
    <property type="entry name" value="BAG"/>
    <property type="match status" value="1"/>
</dbReference>
<keyword evidence="1" id="KW-0112">Calmodulin-binding</keyword>
<dbReference type="AlphaFoldDB" id="A0A6A3CZQ6"/>
<evidence type="ECO:0000313" key="5">
    <source>
        <dbReference type="EMBL" id="KAE8734913.1"/>
    </source>
</evidence>
<dbReference type="SMART" id="SM00264">
    <property type="entry name" value="BAG"/>
    <property type="match status" value="1"/>
</dbReference>